<dbReference type="GO" id="GO:0070967">
    <property type="term" value="F:coenzyme F420 binding"/>
    <property type="evidence" value="ECO:0007669"/>
    <property type="project" value="TreeGrafter"/>
</dbReference>
<dbReference type="NCBIfam" id="TIGR00026">
    <property type="entry name" value="hi_GC_TIGR00026"/>
    <property type="match status" value="1"/>
</dbReference>
<dbReference type="Gene3D" id="2.30.110.10">
    <property type="entry name" value="Electron Transport, Fmn-binding Protein, Chain A"/>
    <property type="match status" value="1"/>
</dbReference>
<comment type="caution">
    <text evidence="3">The sequence shown here is derived from an EMBL/GenBank/DDBJ whole genome shotgun (WGS) entry which is preliminary data.</text>
</comment>
<dbReference type="eggNOG" id="COG0748">
    <property type="taxonomic scope" value="Bacteria"/>
</dbReference>
<evidence type="ECO:0000313" key="3">
    <source>
        <dbReference type="EMBL" id="KDN16477.1"/>
    </source>
</evidence>
<proteinExistence type="inferred from homology"/>
<dbReference type="AlphaFoldDB" id="A0A066TSG4"/>
<dbReference type="OrthoDB" id="8225825at2"/>
<protein>
    <submittedName>
        <fullName evidence="3">Nitroreductase</fullName>
    </submittedName>
</protein>
<sequence length="134" mass="15265">MLFGDEHVRRYEETDGEVGHDWQEGVPTLVLTTKGRKTGQERKFALIYQEVDGNAVIVASKGGAPNHPGWYFNLVEHPEVGVQIKADKFKARARTTSGEERAKLWEKLAAVWPDYNEYAKKTDREIPVVVLERL</sequence>
<dbReference type="STRING" id="287986.DV20_40885"/>
<evidence type="ECO:0000256" key="1">
    <source>
        <dbReference type="ARBA" id="ARBA00008710"/>
    </source>
</evidence>
<reference evidence="3 4" key="1">
    <citation type="submission" date="2014-05" db="EMBL/GenBank/DDBJ databases">
        <title>Draft genome sequence of Amycolatopsis rifamycinica DSM 46095.</title>
        <authorList>
            <person name="Lal R."/>
            <person name="Saxena A."/>
            <person name="Kumari R."/>
            <person name="Mukherjee U."/>
            <person name="Singh P."/>
            <person name="Sangwan N."/>
            <person name="Mahato N.K."/>
        </authorList>
    </citation>
    <scope>NUCLEOTIDE SEQUENCE [LARGE SCALE GENOMIC DNA]</scope>
    <source>
        <strain evidence="3 4">DSM 46095</strain>
    </source>
</reference>
<dbReference type="Proteomes" id="UP000027345">
    <property type="component" value="Unassembled WGS sequence"/>
</dbReference>
<gene>
    <name evidence="3" type="ORF">DV20_40885</name>
</gene>
<comment type="similarity">
    <text evidence="1">Belongs to the F420H(2)-dependent quinone reductase family.</text>
</comment>
<dbReference type="InterPro" id="IPR004378">
    <property type="entry name" value="F420H2_quin_Rdtase"/>
</dbReference>
<evidence type="ECO:0000313" key="4">
    <source>
        <dbReference type="Proteomes" id="UP000027345"/>
    </source>
</evidence>
<dbReference type="Pfam" id="PF04075">
    <property type="entry name" value="F420H2_quin_red"/>
    <property type="match status" value="1"/>
</dbReference>
<dbReference type="GO" id="GO:0005886">
    <property type="term" value="C:plasma membrane"/>
    <property type="evidence" value="ECO:0007669"/>
    <property type="project" value="TreeGrafter"/>
</dbReference>
<evidence type="ECO:0000256" key="2">
    <source>
        <dbReference type="ARBA" id="ARBA00049106"/>
    </source>
</evidence>
<name>A0A066TSG4_9PSEU</name>
<keyword evidence="4" id="KW-1185">Reference proteome</keyword>
<comment type="catalytic activity">
    <reaction evidence="2">
        <text>oxidized coenzyme F420-(gamma-L-Glu)(n) + a quinol + H(+) = reduced coenzyme F420-(gamma-L-Glu)(n) + a quinone</text>
        <dbReference type="Rhea" id="RHEA:39663"/>
        <dbReference type="Rhea" id="RHEA-COMP:12939"/>
        <dbReference type="Rhea" id="RHEA-COMP:14378"/>
        <dbReference type="ChEBI" id="CHEBI:15378"/>
        <dbReference type="ChEBI" id="CHEBI:24646"/>
        <dbReference type="ChEBI" id="CHEBI:132124"/>
        <dbReference type="ChEBI" id="CHEBI:133980"/>
        <dbReference type="ChEBI" id="CHEBI:139511"/>
    </reaction>
</comment>
<accession>A0A066TSG4</accession>
<dbReference type="InterPro" id="IPR012349">
    <property type="entry name" value="Split_barrel_FMN-bd"/>
</dbReference>
<dbReference type="RefSeq" id="WP_043788887.1">
    <property type="nucleotide sequence ID" value="NZ_JMQI01000080.1"/>
</dbReference>
<dbReference type="PANTHER" id="PTHR39428">
    <property type="entry name" value="F420H(2)-DEPENDENT QUINONE REDUCTASE RV1261C"/>
    <property type="match status" value="1"/>
</dbReference>
<dbReference type="EMBL" id="JMQI01000080">
    <property type="protein sequence ID" value="KDN16477.1"/>
    <property type="molecule type" value="Genomic_DNA"/>
</dbReference>
<dbReference type="PANTHER" id="PTHR39428:SF3">
    <property type="entry name" value="DEAZAFLAVIN-DEPENDENT NITROREDUCTASE"/>
    <property type="match status" value="1"/>
</dbReference>
<organism evidence="3 4">
    <name type="scientific">Amycolatopsis rifamycinica</name>
    <dbReference type="NCBI Taxonomy" id="287986"/>
    <lineage>
        <taxon>Bacteria</taxon>
        <taxon>Bacillati</taxon>
        <taxon>Actinomycetota</taxon>
        <taxon>Actinomycetes</taxon>
        <taxon>Pseudonocardiales</taxon>
        <taxon>Pseudonocardiaceae</taxon>
        <taxon>Amycolatopsis</taxon>
    </lineage>
</organism>
<dbReference type="GO" id="GO:0016491">
    <property type="term" value="F:oxidoreductase activity"/>
    <property type="evidence" value="ECO:0007669"/>
    <property type="project" value="InterPro"/>
</dbReference>